<keyword evidence="3" id="KW-1185">Reference proteome</keyword>
<dbReference type="GO" id="GO:0046872">
    <property type="term" value="F:metal ion binding"/>
    <property type="evidence" value="ECO:0007669"/>
    <property type="project" value="UniProtKB-KW"/>
</dbReference>
<dbReference type="SUPFAM" id="SSF101478">
    <property type="entry name" value="ADP-ribosylglycohydrolase"/>
    <property type="match status" value="1"/>
</dbReference>
<protein>
    <submittedName>
        <fullName evidence="2">ADP-ribosylation/Crystallin J1</fullName>
    </submittedName>
</protein>
<sequence length="333" mass="36068">MNRKELLADRQLYLSRAKGALIGLAVGDAVGDIGRDQEYRKQYGMIVSLYPGAKSTDDTEFGFLTARTLIDCGGDITPDAVWNSWKRNIVDRGGMKKRGGRPLYGAVRNIERGIHPPLSGIDNTMNDDDGAAMRMAPIGIFAAGDVQEAGRLAEIDACVSHHRDGIWAAKAVAAAIAGAMVGMDPVEVVETARKMVPDDSWLGRSLDRALNLCRSAGEMLDIWEELHTEFWAAEHASSAEAIPQALAIYYMAGKDMRRALFWAANFGRDADTIAAVVCALVGASHGVEVFPETWVEQVRRADGVCLGFVEDEDALSLAEELVDLAISREASGR</sequence>
<keyword evidence="1" id="KW-0479">Metal-binding</keyword>
<dbReference type="RefSeq" id="WP_013255890.1">
    <property type="nucleotide sequence ID" value="NC_014364.1"/>
</dbReference>
<feature type="binding site" evidence="1">
    <location>
        <position position="269"/>
    </location>
    <ligand>
        <name>Mg(2+)</name>
        <dbReference type="ChEBI" id="CHEBI:18420"/>
        <label>1</label>
    </ligand>
</feature>
<dbReference type="STRING" id="573413.Spirs_3335"/>
<dbReference type="HOGENOM" id="CLU_024566_0_0_12"/>
<evidence type="ECO:0000313" key="3">
    <source>
        <dbReference type="Proteomes" id="UP000002318"/>
    </source>
</evidence>
<gene>
    <name evidence="2" type="ordered locus">Spirs_3335</name>
</gene>
<dbReference type="InterPro" id="IPR005502">
    <property type="entry name" value="Ribosyl_crysJ1"/>
</dbReference>
<reference evidence="2 3" key="1">
    <citation type="journal article" date="2010" name="Stand. Genomic Sci.">
        <title>Complete genome sequence of Spirochaeta smaragdinae type strain (SEBR 4228).</title>
        <authorList>
            <person name="Mavromatis K."/>
            <person name="Yasawong M."/>
            <person name="Chertkov O."/>
            <person name="Lapidus A."/>
            <person name="Lucas S."/>
            <person name="Nolan M."/>
            <person name="Del Rio T.G."/>
            <person name="Tice H."/>
            <person name="Cheng J.F."/>
            <person name="Pitluck S."/>
            <person name="Liolios K."/>
            <person name="Ivanova N."/>
            <person name="Tapia R."/>
            <person name="Han C."/>
            <person name="Bruce D."/>
            <person name="Goodwin L."/>
            <person name="Pati A."/>
            <person name="Chen A."/>
            <person name="Palaniappan K."/>
            <person name="Land M."/>
            <person name="Hauser L."/>
            <person name="Chang Y.J."/>
            <person name="Jeffries C.D."/>
            <person name="Detter J.C."/>
            <person name="Rohde M."/>
            <person name="Brambilla E."/>
            <person name="Spring S."/>
            <person name="Goker M."/>
            <person name="Sikorski J."/>
            <person name="Woyke T."/>
            <person name="Bristow J."/>
            <person name="Eisen J.A."/>
            <person name="Markowitz V."/>
            <person name="Hugenholtz P."/>
            <person name="Klenk H.P."/>
            <person name="Kyrpides N.C."/>
        </authorList>
    </citation>
    <scope>NUCLEOTIDE SEQUENCE [LARGE SCALE GENOMIC DNA]</scope>
    <source>
        <strain evidence="3">DSM 11293 / JCM 15392 / SEBR 4228</strain>
    </source>
</reference>
<feature type="binding site" evidence="1">
    <location>
        <position position="272"/>
    </location>
    <ligand>
        <name>Mg(2+)</name>
        <dbReference type="ChEBI" id="CHEBI:18420"/>
        <label>1</label>
    </ligand>
</feature>
<feature type="binding site" evidence="1">
    <location>
        <position position="57"/>
    </location>
    <ligand>
        <name>Mg(2+)</name>
        <dbReference type="ChEBI" id="CHEBI:18420"/>
        <label>1</label>
    </ligand>
</feature>
<dbReference type="eggNOG" id="COG1397">
    <property type="taxonomic scope" value="Bacteria"/>
</dbReference>
<dbReference type="EMBL" id="CP002116">
    <property type="protein sequence ID" value="ADK82431.1"/>
    <property type="molecule type" value="Genomic_DNA"/>
</dbReference>
<dbReference type="InterPro" id="IPR050792">
    <property type="entry name" value="ADP-ribosylglycohydrolase"/>
</dbReference>
<dbReference type="OrthoDB" id="9761704at2"/>
<dbReference type="Proteomes" id="UP000002318">
    <property type="component" value="Chromosome"/>
</dbReference>
<proteinExistence type="predicted"/>
<keyword evidence="1" id="KW-0460">Magnesium</keyword>
<evidence type="ECO:0000256" key="1">
    <source>
        <dbReference type="PIRSR" id="PIRSR605502-1"/>
    </source>
</evidence>
<dbReference type="PANTHER" id="PTHR16222:SF12">
    <property type="entry name" value="ADP-RIBOSYLGLYCOHYDROLASE-RELATED"/>
    <property type="match status" value="1"/>
</dbReference>
<organism evidence="2 3">
    <name type="scientific">Sediminispirochaeta smaragdinae (strain DSM 11293 / JCM 15392 / SEBR 4228)</name>
    <name type="common">Spirochaeta smaragdinae</name>
    <dbReference type="NCBI Taxonomy" id="573413"/>
    <lineage>
        <taxon>Bacteria</taxon>
        <taxon>Pseudomonadati</taxon>
        <taxon>Spirochaetota</taxon>
        <taxon>Spirochaetia</taxon>
        <taxon>Spirochaetales</taxon>
        <taxon>Spirochaetaceae</taxon>
        <taxon>Sediminispirochaeta</taxon>
    </lineage>
</organism>
<dbReference type="KEGG" id="ssm:Spirs_3335"/>
<feature type="binding site" evidence="1">
    <location>
        <position position="58"/>
    </location>
    <ligand>
        <name>Mg(2+)</name>
        <dbReference type="ChEBI" id="CHEBI:18420"/>
        <label>1</label>
    </ligand>
</feature>
<feature type="binding site" evidence="1">
    <location>
        <position position="271"/>
    </location>
    <ligand>
        <name>Mg(2+)</name>
        <dbReference type="ChEBI" id="CHEBI:18420"/>
        <label>1</label>
    </ligand>
</feature>
<dbReference type="Pfam" id="PF03747">
    <property type="entry name" value="ADP_ribosyl_GH"/>
    <property type="match status" value="1"/>
</dbReference>
<accession>E1RAR3</accession>
<name>E1RAR3_SEDSS</name>
<dbReference type="InterPro" id="IPR036705">
    <property type="entry name" value="Ribosyl_crysJ1_sf"/>
</dbReference>
<dbReference type="Gene3D" id="1.10.4080.10">
    <property type="entry name" value="ADP-ribosylation/Crystallin J1"/>
    <property type="match status" value="1"/>
</dbReference>
<dbReference type="PANTHER" id="PTHR16222">
    <property type="entry name" value="ADP-RIBOSYLGLYCOHYDROLASE"/>
    <property type="match status" value="1"/>
</dbReference>
<dbReference type="AlphaFoldDB" id="E1RAR3"/>
<comment type="cofactor">
    <cofactor evidence="1">
        <name>Mg(2+)</name>
        <dbReference type="ChEBI" id="CHEBI:18420"/>
    </cofactor>
    <text evidence="1">Binds 2 magnesium ions per subunit.</text>
</comment>
<evidence type="ECO:0000313" key="2">
    <source>
        <dbReference type="EMBL" id="ADK82431.1"/>
    </source>
</evidence>
<feature type="binding site" evidence="1">
    <location>
        <position position="56"/>
    </location>
    <ligand>
        <name>Mg(2+)</name>
        <dbReference type="ChEBI" id="CHEBI:18420"/>
        <label>1</label>
    </ligand>
</feature>